<reference evidence="2 3" key="1">
    <citation type="journal article" date="2012" name="BMC Genomics">
        <title>Complete genome sequence of Saccharothrix espanaensis DSM 44229T and comparison to the other completely sequenced Pseudonocardiaceae.</title>
        <authorList>
            <person name="Strobel T."/>
            <person name="Al-Dilaimi A."/>
            <person name="Blom J."/>
            <person name="Gessner A."/>
            <person name="Kalinowski J."/>
            <person name="Luzhetska M."/>
            <person name="Puhler A."/>
            <person name="Szczepanowski R."/>
            <person name="Bechthold A."/>
            <person name="Ruckert C."/>
        </authorList>
    </citation>
    <scope>NUCLEOTIDE SEQUENCE [LARGE SCALE GENOMIC DNA]</scope>
    <source>
        <strain evidence="3">ATCC 51144 / DSM 44229 / JCM 9112 / NBRC 15066 / NRRL 15764</strain>
    </source>
</reference>
<dbReference type="EMBL" id="HE804045">
    <property type="protein sequence ID" value="CCH30746.1"/>
    <property type="molecule type" value="Genomic_DNA"/>
</dbReference>
<dbReference type="AlphaFoldDB" id="K0JXD5"/>
<organism evidence="2 3">
    <name type="scientific">Saccharothrix espanaensis (strain ATCC 51144 / DSM 44229 / JCM 9112 / NBRC 15066 / NRRL 15764)</name>
    <dbReference type="NCBI Taxonomy" id="1179773"/>
    <lineage>
        <taxon>Bacteria</taxon>
        <taxon>Bacillati</taxon>
        <taxon>Actinomycetota</taxon>
        <taxon>Actinomycetes</taxon>
        <taxon>Pseudonocardiales</taxon>
        <taxon>Pseudonocardiaceae</taxon>
        <taxon>Saccharothrix</taxon>
    </lineage>
</organism>
<name>K0JXD5_SACES</name>
<gene>
    <name evidence="2" type="ordered locus">BN6_34480</name>
</gene>
<dbReference type="PATRIC" id="fig|1179773.3.peg.3453"/>
<dbReference type="STRING" id="1179773.BN6_34480"/>
<proteinExistence type="predicted"/>
<dbReference type="Proteomes" id="UP000006281">
    <property type="component" value="Chromosome"/>
</dbReference>
<evidence type="ECO:0000256" key="1">
    <source>
        <dbReference type="SAM" id="MobiDB-lite"/>
    </source>
</evidence>
<accession>K0JXD5</accession>
<feature type="compositionally biased region" description="Basic and acidic residues" evidence="1">
    <location>
        <begin position="101"/>
        <end position="112"/>
    </location>
</feature>
<dbReference type="KEGG" id="sesp:BN6_34480"/>
<evidence type="ECO:0000313" key="3">
    <source>
        <dbReference type="Proteomes" id="UP000006281"/>
    </source>
</evidence>
<evidence type="ECO:0000313" key="2">
    <source>
        <dbReference type="EMBL" id="CCH30746.1"/>
    </source>
</evidence>
<dbReference type="HOGENOM" id="CLU_2002255_0_0_11"/>
<sequence length="124" mass="13505">MLRMPHTIRLRTDMFARAAKLAGFRSDYGLAKAMDVNRSTVARVGSGELQPGPAFIGGALVALAPMRFDDLFEVVPASTPTADHPKERQGSADQHTRHRTVHDLAGRPELRRTGLASPPRSHLA</sequence>
<protein>
    <recommendedName>
        <fullName evidence="4">HTH cro/C1-type domain-containing protein</fullName>
    </recommendedName>
</protein>
<feature type="region of interest" description="Disordered" evidence="1">
    <location>
        <begin position="77"/>
        <end position="124"/>
    </location>
</feature>
<keyword evidence="3" id="KW-1185">Reference proteome</keyword>
<evidence type="ECO:0008006" key="4">
    <source>
        <dbReference type="Google" id="ProtNLM"/>
    </source>
</evidence>